<dbReference type="PIRSF" id="PIRSF000728">
    <property type="entry name" value="NAGK"/>
    <property type="match status" value="1"/>
</dbReference>
<dbReference type="PRINTS" id="PR00474">
    <property type="entry name" value="GLU5KINASE"/>
</dbReference>
<dbReference type="FunFam" id="3.40.1160.10:FF:000004">
    <property type="entry name" value="Acetylglutamate kinase"/>
    <property type="match status" value="1"/>
</dbReference>
<keyword evidence="7 9" id="KW-0067">ATP-binding</keyword>
<dbReference type="PANTHER" id="PTHR23342">
    <property type="entry name" value="N-ACETYLGLUTAMATE SYNTHASE"/>
    <property type="match status" value="1"/>
</dbReference>
<evidence type="ECO:0000313" key="11">
    <source>
        <dbReference type="EMBL" id="QOY60109.1"/>
    </source>
</evidence>
<organism evidence="11 12">
    <name type="scientific">Thermophilibacter immobilis</name>
    <dbReference type="NCBI Taxonomy" id="2779519"/>
    <lineage>
        <taxon>Bacteria</taxon>
        <taxon>Bacillati</taxon>
        <taxon>Actinomycetota</taxon>
        <taxon>Coriobacteriia</taxon>
        <taxon>Coriobacteriales</taxon>
        <taxon>Atopobiaceae</taxon>
        <taxon>Thermophilibacter</taxon>
    </lineage>
</organism>
<evidence type="ECO:0000256" key="3">
    <source>
        <dbReference type="ARBA" id="ARBA00022605"/>
    </source>
</evidence>
<sequence length="305" mass="32805">MQKRDRRQRDLARSKVETLTEALPWISQMSGKTFVIKYGGSAMEDDDLCRQVVSDIELLKLMGIRVVLVHGGGKAINSLLTDLNLPVSFKDGLRVTDDATMEVVQEVLVGRVNQHLVWALNEFGHNAVGISGADGKTLQAEPADPELGRVGRIREVSCELIETVLEDGYTPVVASVGCGADGFYNVNADAAAGKIAEAMNADKLIYLTDVDGLYRDVCDEDSLVANLTRSETHELLASDSLDGGMIPKVRSIADALDSGVREVVIVNGTFPHALLLEIYTDAGCGTLFTQDEPGPSGSLERSSNV</sequence>
<evidence type="ECO:0000256" key="6">
    <source>
        <dbReference type="ARBA" id="ARBA00022777"/>
    </source>
</evidence>
<dbReference type="InterPro" id="IPR036393">
    <property type="entry name" value="AceGlu_kinase-like_sf"/>
</dbReference>
<keyword evidence="4 9" id="KW-0808">Transferase</keyword>
<dbReference type="PANTHER" id="PTHR23342:SF0">
    <property type="entry name" value="N-ACETYLGLUTAMATE SYNTHASE, MITOCHONDRIAL"/>
    <property type="match status" value="1"/>
</dbReference>
<keyword evidence="9" id="KW-0963">Cytoplasm</keyword>
<evidence type="ECO:0000256" key="4">
    <source>
        <dbReference type="ARBA" id="ARBA00022679"/>
    </source>
</evidence>
<dbReference type="RefSeq" id="WP_194370220.1">
    <property type="nucleotide sequence ID" value="NZ_CP063767.1"/>
</dbReference>
<evidence type="ECO:0000259" key="10">
    <source>
        <dbReference type="Pfam" id="PF00696"/>
    </source>
</evidence>
<dbReference type="Pfam" id="PF00696">
    <property type="entry name" value="AA_kinase"/>
    <property type="match status" value="1"/>
</dbReference>
<dbReference type="GO" id="GO:0042450">
    <property type="term" value="P:L-arginine biosynthetic process via ornithine"/>
    <property type="evidence" value="ECO:0007669"/>
    <property type="project" value="UniProtKB-UniRule"/>
</dbReference>
<accession>A0A7S7RUC1</accession>
<reference evidence="11 12" key="1">
    <citation type="submission" date="2020-10" db="EMBL/GenBank/DDBJ databases">
        <title>Olsenella immobilis sp.nov., isolated from the mud in a fermentation cellar used for the production of Chinese strong-flavoured liquor.</title>
        <authorList>
            <person name="Lu L."/>
        </authorList>
    </citation>
    <scope>NUCLEOTIDE SEQUENCE [LARGE SCALE GENOMIC DNA]</scope>
    <source>
        <strain evidence="11 12">LZLJ-2</strain>
    </source>
</reference>
<protein>
    <recommendedName>
        <fullName evidence="9">Acetylglutamate kinase</fullName>
        <ecNumber evidence="9">2.7.2.8</ecNumber>
    </recommendedName>
    <alternativeName>
        <fullName evidence="9">N-acetyl-L-glutamate 5-phosphotransferase</fullName>
    </alternativeName>
    <alternativeName>
        <fullName evidence="9">NAG kinase</fullName>
        <shortName evidence="9">NAGK</shortName>
    </alternativeName>
</protein>
<dbReference type="AlphaFoldDB" id="A0A7S7RUC1"/>
<keyword evidence="6 9" id="KW-0418">Kinase</keyword>
<comment type="subcellular location">
    <subcellularLocation>
        <location evidence="9">Cytoplasm</location>
    </subcellularLocation>
</comment>
<evidence type="ECO:0000256" key="1">
    <source>
        <dbReference type="ARBA" id="ARBA00004828"/>
    </source>
</evidence>
<feature type="binding site" evidence="9">
    <location>
        <position position="94"/>
    </location>
    <ligand>
        <name>substrate</name>
    </ligand>
</feature>
<dbReference type="UniPathway" id="UPA00068">
    <property type="reaction ID" value="UER00107"/>
</dbReference>
<dbReference type="InterPro" id="IPR004662">
    <property type="entry name" value="AcgluKinase_fam"/>
</dbReference>
<keyword evidence="12" id="KW-1185">Reference proteome</keyword>
<dbReference type="InterPro" id="IPR001048">
    <property type="entry name" value="Asp/Glu/Uridylate_kinase"/>
</dbReference>
<gene>
    <name evidence="9 11" type="primary">argB</name>
    <name evidence="11" type="ORF">INP52_06735</name>
</gene>
<evidence type="ECO:0000256" key="5">
    <source>
        <dbReference type="ARBA" id="ARBA00022741"/>
    </source>
</evidence>
<keyword evidence="5 9" id="KW-0547">Nucleotide-binding</keyword>
<dbReference type="Gene3D" id="3.40.1160.10">
    <property type="entry name" value="Acetylglutamate kinase-like"/>
    <property type="match status" value="1"/>
</dbReference>
<evidence type="ECO:0000256" key="2">
    <source>
        <dbReference type="ARBA" id="ARBA00022571"/>
    </source>
</evidence>
<dbReference type="InterPro" id="IPR001057">
    <property type="entry name" value="Glu/AcGlu_kinase"/>
</dbReference>
<dbReference type="NCBIfam" id="TIGR00761">
    <property type="entry name" value="argB"/>
    <property type="match status" value="1"/>
</dbReference>
<dbReference type="InterPro" id="IPR041727">
    <property type="entry name" value="NAGK-C"/>
</dbReference>
<comment type="catalytic activity">
    <reaction evidence="8 9">
        <text>N-acetyl-L-glutamate + ATP = N-acetyl-L-glutamyl 5-phosphate + ADP</text>
        <dbReference type="Rhea" id="RHEA:14629"/>
        <dbReference type="ChEBI" id="CHEBI:30616"/>
        <dbReference type="ChEBI" id="CHEBI:44337"/>
        <dbReference type="ChEBI" id="CHEBI:57936"/>
        <dbReference type="ChEBI" id="CHEBI:456216"/>
        <dbReference type="EC" id="2.7.2.8"/>
    </reaction>
</comment>
<evidence type="ECO:0000256" key="8">
    <source>
        <dbReference type="ARBA" id="ARBA00048141"/>
    </source>
</evidence>
<keyword evidence="3 9" id="KW-0028">Amino-acid biosynthesis</keyword>
<dbReference type="HAMAP" id="MF_00082">
    <property type="entry name" value="ArgB"/>
    <property type="match status" value="1"/>
</dbReference>
<evidence type="ECO:0000256" key="7">
    <source>
        <dbReference type="ARBA" id="ARBA00022840"/>
    </source>
</evidence>
<comment type="function">
    <text evidence="9">Catalyzes the ATP-dependent phosphorylation of N-acetyl-L-glutamate.</text>
</comment>
<dbReference type="KEGG" id="tio:INP52_06735"/>
<feature type="binding site" evidence="9">
    <location>
        <begin position="72"/>
        <end position="73"/>
    </location>
    <ligand>
        <name>substrate</name>
    </ligand>
</feature>
<dbReference type="CDD" id="cd04250">
    <property type="entry name" value="AAK_NAGK-C"/>
    <property type="match status" value="1"/>
</dbReference>
<dbReference type="Proteomes" id="UP000593735">
    <property type="component" value="Chromosome"/>
</dbReference>
<dbReference type="GO" id="GO:0005737">
    <property type="term" value="C:cytoplasm"/>
    <property type="evidence" value="ECO:0007669"/>
    <property type="project" value="UniProtKB-SubCell"/>
</dbReference>
<comment type="pathway">
    <text evidence="1 9">Amino-acid biosynthesis; L-arginine biosynthesis; N(2)-acetyl-L-ornithine from L-glutamate: step 2/4.</text>
</comment>
<dbReference type="EMBL" id="CP063767">
    <property type="protein sequence ID" value="QOY60109.1"/>
    <property type="molecule type" value="Genomic_DNA"/>
</dbReference>
<feature type="site" description="Transition state stabilizer" evidence="9">
    <location>
        <position position="37"/>
    </location>
</feature>
<keyword evidence="2 9" id="KW-0055">Arginine biosynthesis</keyword>
<name>A0A7S7RUC1_9ACTN</name>
<dbReference type="GO" id="GO:0003991">
    <property type="term" value="F:acetylglutamate kinase activity"/>
    <property type="evidence" value="ECO:0007669"/>
    <property type="project" value="UniProtKB-UniRule"/>
</dbReference>
<evidence type="ECO:0000256" key="9">
    <source>
        <dbReference type="HAMAP-Rule" id="MF_00082"/>
    </source>
</evidence>
<evidence type="ECO:0000313" key="12">
    <source>
        <dbReference type="Proteomes" id="UP000593735"/>
    </source>
</evidence>
<dbReference type="EC" id="2.7.2.8" evidence="9"/>
<dbReference type="GO" id="GO:0005524">
    <property type="term" value="F:ATP binding"/>
    <property type="evidence" value="ECO:0007669"/>
    <property type="project" value="UniProtKB-UniRule"/>
</dbReference>
<dbReference type="InterPro" id="IPR037528">
    <property type="entry name" value="ArgB"/>
</dbReference>
<dbReference type="SUPFAM" id="SSF53633">
    <property type="entry name" value="Carbamate kinase-like"/>
    <property type="match status" value="1"/>
</dbReference>
<comment type="similarity">
    <text evidence="9">Belongs to the acetylglutamate kinase family. ArgB subfamily.</text>
</comment>
<proteinExistence type="inferred from homology"/>
<feature type="domain" description="Aspartate/glutamate/uridylate kinase" evidence="10">
    <location>
        <begin position="32"/>
        <end position="267"/>
    </location>
</feature>
<feature type="binding site" evidence="9">
    <location>
        <position position="185"/>
    </location>
    <ligand>
        <name>substrate</name>
    </ligand>
</feature>
<feature type="site" description="Transition state stabilizer" evidence="9">
    <location>
        <position position="248"/>
    </location>
</feature>